<feature type="compositionally biased region" description="Basic residues" evidence="1">
    <location>
        <begin position="298"/>
        <end position="307"/>
    </location>
</feature>
<feature type="compositionally biased region" description="Acidic residues" evidence="1">
    <location>
        <begin position="55"/>
        <end position="97"/>
    </location>
</feature>
<evidence type="ECO:0000313" key="3">
    <source>
        <dbReference type="Proteomes" id="UP000310189"/>
    </source>
</evidence>
<proteinExistence type="predicted"/>
<feature type="region of interest" description="Disordered" evidence="1">
    <location>
        <begin position="1"/>
        <end position="99"/>
    </location>
</feature>
<feature type="region of interest" description="Disordered" evidence="1">
    <location>
        <begin position="168"/>
        <end position="307"/>
    </location>
</feature>
<sequence length="307" mass="35235">MFKRAVKRQKREALEEKLGLADDFRGAVSDSDESEESGSDSEGSEGSGESGSERDSEEDSDGEDDEQGEGEEEAEEGDSVSQEDEESEEESDQEELEPVTVKIALKAPLFSEYPRKRCAICPGRLFTVDKFGDEHLKSKAHNRRVDKFTDFIKQNKVNNDDDVHAFIDAYNQQQGSTPKERSKKEERRVRQAKIAKEKRLQRKIHAQKLMPVPLDEVEKKHAEDETTQDTADTQEKAAKRAARRERKKANKAKYAEERRRVEAEVKEKRGKKEDKKDDKKDTKDKKKEKKDTATTEKPKKRKSKSKD</sequence>
<feature type="compositionally biased region" description="Acidic residues" evidence="1">
    <location>
        <begin position="30"/>
        <end position="43"/>
    </location>
</feature>
<protein>
    <submittedName>
        <fullName evidence="2">Uncharacterized protein</fullName>
    </submittedName>
</protein>
<feature type="compositionally biased region" description="Basic residues" evidence="1">
    <location>
        <begin position="239"/>
        <end position="251"/>
    </location>
</feature>
<comment type="caution">
    <text evidence="2">The sequence shown here is derived from an EMBL/GenBank/DDBJ whole genome shotgun (WGS) entry which is preliminary data.</text>
</comment>
<gene>
    <name evidence="2" type="ORF">E3P99_03106</name>
</gene>
<name>A0A4T0FGU7_9BASI</name>
<evidence type="ECO:0000313" key="2">
    <source>
        <dbReference type="EMBL" id="TIA87542.1"/>
    </source>
</evidence>
<feature type="compositionally biased region" description="Basic and acidic residues" evidence="1">
    <location>
        <begin position="253"/>
        <end position="297"/>
    </location>
</feature>
<feature type="compositionally biased region" description="Basic and acidic residues" evidence="1">
    <location>
        <begin position="178"/>
        <end position="198"/>
    </location>
</feature>
<accession>A0A4T0FGU7</accession>
<dbReference type="OrthoDB" id="3365220at2759"/>
<dbReference type="Proteomes" id="UP000310189">
    <property type="component" value="Unassembled WGS sequence"/>
</dbReference>
<evidence type="ECO:0000256" key="1">
    <source>
        <dbReference type="SAM" id="MobiDB-lite"/>
    </source>
</evidence>
<organism evidence="2 3">
    <name type="scientific">Wallemia hederae</name>
    <dbReference type="NCBI Taxonomy" id="1540922"/>
    <lineage>
        <taxon>Eukaryota</taxon>
        <taxon>Fungi</taxon>
        <taxon>Dikarya</taxon>
        <taxon>Basidiomycota</taxon>
        <taxon>Wallemiomycotina</taxon>
        <taxon>Wallemiomycetes</taxon>
        <taxon>Wallemiales</taxon>
        <taxon>Wallemiaceae</taxon>
        <taxon>Wallemia</taxon>
    </lineage>
</organism>
<keyword evidence="3" id="KW-1185">Reference proteome</keyword>
<feature type="compositionally biased region" description="Basic and acidic residues" evidence="1">
    <location>
        <begin position="11"/>
        <end position="25"/>
    </location>
</feature>
<dbReference type="EMBL" id="SPNW01000053">
    <property type="protein sequence ID" value="TIA87542.1"/>
    <property type="molecule type" value="Genomic_DNA"/>
</dbReference>
<feature type="compositionally biased region" description="Basic residues" evidence="1">
    <location>
        <begin position="1"/>
        <end position="10"/>
    </location>
</feature>
<dbReference type="AlphaFoldDB" id="A0A4T0FGU7"/>
<reference evidence="2 3" key="1">
    <citation type="submission" date="2019-03" db="EMBL/GenBank/DDBJ databases">
        <title>Sequencing 23 genomes of Wallemia ichthyophaga.</title>
        <authorList>
            <person name="Gostincar C."/>
        </authorList>
    </citation>
    <scope>NUCLEOTIDE SEQUENCE [LARGE SCALE GENOMIC DNA]</scope>
    <source>
        <strain evidence="2 3">EXF-5753</strain>
    </source>
</reference>